<organism evidence="6 7">
    <name type="scientific">Streptomyces broussonetiae</name>
    <dbReference type="NCBI Taxonomy" id="2686304"/>
    <lineage>
        <taxon>Bacteria</taxon>
        <taxon>Bacillati</taxon>
        <taxon>Actinomycetota</taxon>
        <taxon>Actinomycetes</taxon>
        <taxon>Kitasatosporales</taxon>
        <taxon>Streptomycetaceae</taxon>
        <taxon>Streptomyces</taxon>
    </lineage>
</organism>
<feature type="domain" description="ATP-grasp" evidence="5">
    <location>
        <begin position="177"/>
        <end position="241"/>
    </location>
</feature>
<dbReference type="GO" id="GO:0016874">
    <property type="term" value="F:ligase activity"/>
    <property type="evidence" value="ECO:0007669"/>
    <property type="project" value="UniProtKB-KW"/>
</dbReference>
<keyword evidence="2 4" id="KW-0547">Nucleotide-binding</keyword>
<dbReference type="InterPro" id="IPR011761">
    <property type="entry name" value="ATP-grasp"/>
</dbReference>
<dbReference type="PANTHER" id="PTHR43585">
    <property type="entry name" value="FUMIPYRROLE BIOSYNTHESIS PROTEIN C"/>
    <property type="match status" value="1"/>
</dbReference>
<evidence type="ECO:0000256" key="2">
    <source>
        <dbReference type="ARBA" id="ARBA00022741"/>
    </source>
</evidence>
<evidence type="ECO:0000256" key="3">
    <source>
        <dbReference type="ARBA" id="ARBA00022840"/>
    </source>
</evidence>
<gene>
    <name evidence="6" type="ORF">GQF42_14640</name>
</gene>
<dbReference type="KEGG" id="sbro:GQF42_14640"/>
<dbReference type="SUPFAM" id="SSF56059">
    <property type="entry name" value="Glutathione synthetase ATP-binding domain-like"/>
    <property type="match status" value="1"/>
</dbReference>
<dbReference type="AlphaFoldDB" id="A0A6I6N7F4"/>
<dbReference type="PANTHER" id="PTHR43585:SF2">
    <property type="entry name" value="ATP-GRASP ENZYME FSQD"/>
    <property type="match status" value="1"/>
</dbReference>
<dbReference type="GO" id="GO:0005524">
    <property type="term" value="F:ATP binding"/>
    <property type="evidence" value="ECO:0007669"/>
    <property type="project" value="UniProtKB-UniRule"/>
</dbReference>
<dbReference type="GO" id="GO:0046872">
    <property type="term" value="F:metal ion binding"/>
    <property type="evidence" value="ECO:0007669"/>
    <property type="project" value="InterPro"/>
</dbReference>
<accession>A0A6I6N7F4</accession>
<evidence type="ECO:0000313" key="6">
    <source>
        <dbReference type="EMBL" id="QHA04356.1"/>
    </source>
</evidence>
<sequence length="291" mass="30740">MPQPVLLLGAGPAAYGFPLARIAGIHPVILVDTTVPGWAQPFLSGHLATDPEREAETAGTIARYADGQRIAGVLTWTRGHLVTTARVTGQLGLPGPSYEAAAACADPAAVRARLALHQVLPDEPGDADGPLVSAETVVLDDEVRIAALTRTTPGPPGRLPLRHCVHAHDGLLHNRFLRQTVERAVRALGLNHTVAHVGLRVTGRGPRVTGVAPYLPGDLIPSLVERATGVDLAEVAVALACGTGVDLSPSRQRAAAVRFAESTDSRQRRRRMYWVVEGEDVAECDRALDAA</sequence>
<name>A0A6I6N7F4_9ACTN</name>
<evidence type="ECO:0000256" key="4">
    <source>
        <dbReference type="PROSITE-ProRule" id="PRU00409"/>
    </source>
</evidence>
<dbReference type="InterPro" id="IPR052032">
    <property type="entry name" value="ATP-dep_AA_Ligase"/>
</dbReference>
<dbReference type="PROSITE" id="PS50975">
    <property type="entry name" value="ATP_GRASP"/>
    <property type="match status" value="1"/>
</dbReference>
<keyword evidence="1" id="KW-0436">Ligase</keyword>
<protein>
    <recommendedName>
        <fullName evidence="5">ATP-grasp domain-containing protein</fullName>
    </recommendedName>
</protein>
<evidence type="ECO:0000313" key="7">
    <source>
        <dbReference type="Proteomes" id="UP000436138"/>
    </source>
</evidence>
<keyword evidence="3 4" id="KW-0067">ATP-binding</keyword>
<dbReference type="Proteomes" id="UP000436138">
    <property type="component" value="Chromosome"/>
</dbReference>
<dbReference type="EMBL" id="CP047020">
    <property type="protein sequence ID" value="QHA04356.1"/>
    <property type="molecule type" value="Genomic_DNA"/>
</dbReference>
<evidence type="ECO:0000256" key="1">
    <source>
        <dbReference type="ARBA" id="ARBA00022598"/>
    </source>
</evidence>
<reference evidence="6 7" key="1">
    <citation type="submission" date="2019-12" db="EMBL/GenBank/DDBJ databases">
        <title>Streptomyces sp. strain T44 isolated from rhizosphere soil of Broussonetia papyrifera.</title>
        <authorList>
            <person name="Mo P."/>
        </authorList>
    </citation>
    <scope>NUCLEOTIDE SEQUENCE [LARGE SCALE GENOMIC DNA]</scope>
    <source>
        <strain evidence="6 7">T44</strain>
    </source>
</reference>
<proteinExistence type="predicted"/>
<keyword evidence="7" id="KW-1185">Reference proteome</keyword>
<evidence type="ECO:0000259" key="5">
    <source>
        <dbReference type="PROSITE" id="PS50975"/>
    </source>
</evidence>
<dbReference type="RefSeq" id="WP_158920066.1">
    <property type="nucleotide sequence ID" value="NZ_CP047020.1"/>
</dbReference>
<dbReference type="Gene3D" id="3.30.470.20">
    <property type="entry name" value="ATP-grasp fold, B domain"/>
    <property type="match status" value="1"/>
</dbReference>